<accession>A0A161X1Z9</accession>
<dbReference type="GO" id="GO:0046857">
    <property type="term" value="F:oxidoreductase activity, acting on other nitrogenous compounds as donors, with NAD or NADP as acceptor"/>
    <property type="evidence" value="ECO:0007669"/>
    <property type="project" value="TreeGrafter"/>
</dbReference>
<proteinExistence type="predicted"/>
<reference evidence="3 4" key="1">
    <citation type="submission" date="2016-04" db="EMBL/GenBank/DDBJ databases">
        <title>Genome sequence of Clostridium magnum DSM 2767.</title>
        <authorList>
            <person name="Poehlein A."/>
            <person name="Uhlig R."/>
            <person name="Fischer R."/>
            <person name="Bahl H."/>
            <person name="Daniel R."/>
        </authorList>
    </citation>
    <scope>NUCLEOTIDE SEQUENCE [LARGE SCALE GENOMIC DNA]</scope>
    <source>
        <strain evidence="3 4">DSM 2767</strain>
    </source>
</reference>
<dbReference type="EC" id="6.3.2.34" evidence="3"/>
<keyword evidence="1" id="KW-0520">NAD</keyword>
<keyword evidence="3" id="KW-0436">Ligase</keyword>
<keyword evidence="4" id="KW-1185">Reference proteome</keyword>
<protein>
    <submittedName>
        <fullName evidence="3">Coenzyme F420:L-glutamate ligase</fullName>
        <ecNumber evidence="3">6.3.2.31</ecNumber>
        <ecNumber evidence="3">6.3.2.34</ecNumber>
    </submittedName>
</protein>
<dbReference type="EC" id="6.3.2.31" evidence="3"/>
<organism evidence="3 4">
    <name type="scientific">Clostridium magnum DSM 2767</name>
    <dbReference type="NCBI Taxonomy" id="1121326"/>
    <lineage>
        <taxon>Bacteria</taxon>
        <taxon>Bacillati</taxon>
        <taxon>Bacillota</taxon>
        <taxon>Clostridia</taxon>
        <taxon>Eubacteriales</taxon>
        <taxon>Clostridiaceae</taxon>
        <taxon>Clostridium</taxon>
    </lineage>
</organism>
<dbReference type="EMBL" id="LWAE01000001">
    <property type="protein sequence ID" value="KZL93488.1"/>
    <property type="molecule type" value="Genomic_DNA"/>
</dbReference>
<evidence type="ECO:0000259" key="2">
    <source>
        <dbReference type="Pfam" id="PF00881"/>
    </source>
</evidence>
<sequence length="183" mass="20971">MNVVIENIKKRRSIRKYLAEQINETELNEIIEAGIYAPSAHNEQPWHFTVIQNKELIDFISVKTKEAMANSEVEWIAKMGKNEKLHIFYDAPTVIIVSGRDEGFSPIVDCSAATENMMLAAESLNIGSCWNGLIKYFFQQEDQISKLNIPEGYTPFYAVTFGYKQVTPTRVLERKKNVVSYIK</sequence>
<dbReference type="InterPro" id="IPR029479">
    <property type="entry name" value="Nitroreductase"/>
</dbReference>
<dbReference type="PANTHER" id="PTHR23026">
    <property type="entry name" value="NADPH NITROREDUCTASE"/>
    <property type="match status" value="1"/>
</dbReference>
<dbReference type="SUPFAM" id="SSF55469">
    <property type="entry name" value="FMN-dependent nitroreductase-like"/>
    <property type="match status" value="1"/>
</dbReference>
<dbReference type="GO" id="GO:0052618">
    <property type="term" value="F:coenzyme F420-0:L-glutamate ligase activity"/>
    <property type="evidence" value="ECO:0007669"/>
    <property type="project" value="UniProtKB-EC"/>
</dbReference>
<dbReference type="PANTHER" id="PTHR23026:SF125">
    <property type="entry name" value="OXYGEN-INSENSITIVE NAD(P)H NITROREDUCTASE"/>
    <property type="match status" value="1"/>
</dbReference>
<dbReference type="GO" id="GO:0052619">
    <property type="term" value="F:coenzyme F420-1:gamma-L-glutamate ligase activity"/>
    <property type="evidence" value="ECO:0007669"/>
    <property type="project" value="UniProtKB-EC"/>
</dbReference>
<feature type="domain" description="Nitroreductase" evidence="2">
    <location>
        <begin position="8"/>
        <end position="163"/>
    </location>
</feature>
<dbReference type="PATRIC" id="fig|1121326.3.peg.490"/>
<dbReference type="Pfam" id="PF00881">
    <property type="entry name" value="Nitroreductase"/>
    <property type="match status" value="1"/>
</dbReference>
<comment type="caution">
    <text evidence="3">The sequence shown here is derived from an EMBL/GenBank/DDBJ whole genome shotgun (WGS) entry which is preliminary data.</text>
</comment>
<dbReference type="GO" id="GO:0046256">
    <property type="term" value="P:2,4,6-trinitrotoluene catabolic process"/>
    <property type="evidence" value="ECO:0007669"/>
    <property type="project" value="TreeGrafter"/>
</dbReference>
<evidence type="ECO:0000313" key="3">
    <source>
        <dbReference type="EMBL" id="KZL93488.1"/>
    </source>
</evidence>
<dbReference type="InterPro" id="IPR000415">
    <property type="entry name" value="Nitroreductase-like"/>
</dbReference>
<dbReference type="STRING" id="1121326.CLMAG_05340"/>
<name>A0A161X1Z9_9CLOT</name>
<dbReference type="RefSeq" id="WP_066617571.1">
    <property type="nucleotide sequence ID" value="NZ_FQXL01000024.1"/>
</dbReference>
<evidence type="ECO:0000313" key="4">
    <source>
        <dbReference type="Proteomes" id="UP000076603"/>
    </source>
</evidence>
<gene>
    <name evidence="3" type="primary">fbiB</name>
    <name evidence="3" type="ORF">CLMAG_05340</name>
</gene>
<dbReference type="GO" id="GO:0005829">
    <property type="term" value="C:cytosol"/>
    <property type="evidence" value="ECO:0007669"/>
    <property type="project" value="TreeGrafter"/>
</dbReference>
<dbReference type="Proteomes" id="UP000076603">
    <property type="component" value="Unassembled WGS sequence"/>
</dbReference>
<dbReference type="OrthoDB" id="9783470at2"/>
<dbReference type="Gene3D" id="3.40.109.10">
    <property type="entry name" value="NADH Oxidase"/>
    <property type="match status" value="1"/>
</dbReference>
<evidence type="ECO:0000256" key="1">
    <source>
        <dbReference type="ARBA" id="ARBA00023027"/>
    </source>
</evidence>
<dbReference type="InterPro" id="IPR050627">
    <property type="entry name" value="Nitroreductase/BluB"/>
</dbReference>
<dbReference type="AlphaFoldDB" id="A0A161X1Z9"/>